<protein>
    <submittedName>
        <fullName evidence="3">CsbD family protein</fullName>
    </submittedName>
</protein>
<sequence length="127" mass="14070">MNRDRIEGGFRHIRGRAKTAVGAVTGHPMSQVDGAIDQVAGAAQYAYGQARDTARDLRRDGEHLIDEARGRGRALADETRERGQRYRDEAVQRGRAVVRRAEDNKTATLLLVAAAAFSFGWLARRTH</sequence>
<evidence type="ECO:0000313" key="3">
    <source>
        <dbReference type="EMBL" id="KAB1079112.1"/>
    </source>
</evidence>
<dbReference type="OrthoDB" id="8005590at2"/>
<evidence type="ECO:0000313" key="4">
    <source>
        <dbReference type="Proteomes" id="UP000474159"/>
    </source>
</evidence>
<accession>A0A6L3SYI2</accession>
<dbReference type="EMBL" id="VZZK01000010">
    <property type="protein sequence ID" value="KAB1079112.1"/>
    <property type="molecule type" value="Genomic_DNA"/>
</dbReference>
<name>A0A6L3SYI2_9HYPH</name>
<comment type="caution">
    <text evidence="3">The sequence shown here is derived from an EMBL/GenBank/DDBJ whole genome shotgun (WGS) entry which is preliminary data.</text>
</comment>
<dbReference type="Pfam" id="PF05532">
    <property type="entry name" value="CsbD"/>
    <property type="match status" value="1"/>
</dbReference>
<dbReference type="RefSeq" id="WP_151000277.1">
    <property type="nucleotide sequence ID" value="NZ_VZZK01000010.1"/>
</dbReference>
<proteinExistence type="inferred from homology"/>
<gene>
    <name evidence="3" type="ORF">F6X53_12110</name>
</gene>
<feature type="domain" description="CsbD-like" evidence="2">
    <location>
        <begin position="4"/>
        <end position="56"/>
    </location>
</feature>
<dbReference type="AlphaFoldDB" id="A0A6L3SYI2"/>
<keyword evidence="4" id="KW-1185">Reference proteome</keyword>
<organism evidence="3 4">
    <name type="scientific">Methylobacterium soli</name>
    <dbReference type="NCBI Taxonomy" id="553447"/>
    <lineage>
        <taxon>Bacteria</taxon>
        <taxon>Pseudomonadati</taxon>
        <taxon>Pseudomonadota</taxon>
        <taxon>Alphaproteobacteria</taxon>
        <taxon>Hyphomicrobiales</taxon>
        <taxon>Methylobacteriaceae</taxon>
        <taxon>Methylobacterium</taxon>
    </lineage>
</organism>
<reference evidence="3 4" key="1">
    <citation type="submission" date="2019-09" db="EMBL/GenBank/DDBJ databases">
        <title>YIM 48816 draft genome.</title>
        <authorList>
            <person name="Jiang L."/>
        </authorList>
    </citation>
    <scope>NUCLEOTIDE SEQUENCE [LARGE SCALE GENOMIC DNA]</scope>
    <source>
        <strain evidence="3 4">YIM 48816</strain>
    </source>
</reference>
<dbReference type="Proteomes" id="UP000474159">
    <property type="component" value="Unassembled WGS sequence"/>
</dbReference>
<comment type="similarity">
    <text evidence="1">Belongs to the UPF0337 (CsbD) family.</text>
</comment>
<evidence type="ECO:0000256" key="1">
    <source>
        <dbReference type="ARBA" id="ARBA00009129"/>
    </source>
</evidence>
<dbReference type="InterPro" id="IPR036629">
    <property type="entry name" value="YjbJ_sf"/>
</dbReference>
<dbReference type="Gene3D" id="1.10.1470.10">
    <property type="entry name" value="YjbJ"/>
    <property type="match status" value="1"/>
</dbReference>
<evidence type="ECO:0000259" key="2">
    <source>
        <dbReference type="Pfam" id="PF05532"/>
    </source>
</evidence>
<dbReference type="SUPFAM" id="SSF69047">
    <property type="entry name" value="Hypothetical protein YjbJ"/>
    <property type="match status" value="1"/>
</dbReference>
<dbReference type="InterPro" id="IPR008462">
    <property type="entry name" value="CsbD"/>
</dbReference>